<dbReference type="Proteomes" id="UP000708208">
    <property type="component" value="Unassembled WGS sequence"/>
</dbReference>
<protein>
    <submittedName>
        <fullName evidence="2">Uncharacterized protein</fullName>
    </submittedName>
</protein>
<sequence length="112" mass="12397">MREKAFSEMCVRGLDKNGLQQINAASWLCIVGQLYHNLVGKDKTNLINASYAHSVTVMDTNTGKKKSKKMSSRTSMKSIRDKGGKTIGKATEDAPLIEDDFTAFEHNANETE</sequence>
<gene>
    <name evidence="2" type="ORF">AFUS01_LOCUS26232</name>
</gene>
<proteinExistence type="predicted"/>
<dbReference type="EMBL" id="CAJVCH010346953">
    <property type="protein sequence ID" value="CAG7815562.1"/>
    <property type="molecule type" value="Genomic_DNA"/>
</dbReference>
<organism evidence="2 3">
    <name type="scientific">Allacma fusca</name>
    <dbReference type="NCBI Taxonomy" id="39272"/>
    <lineage>
        <taxon>Eukaryota</taxon>
        <taxon>Metazoa</taxon>
        <taxon>Ecdysozoa</taxon>
        <taxon>Arthropoda</taxon>
        <taxon>Hexapoda</taxon>
        <taxon>Collembola</taxon>
        <taxon>Symphypleona</taxon>
        <taxon>Sminthuridae</taxon>
        <taxon>Allacma</taxon>
    </lineage>
</organism>
<evidence type="ECO:0000313" key="3">
    <source>
        <dbReference type="Proteomes" id="UP000708208"/>
    </source>
</evidence>
<keyword evidence="3" id="KW-1185">Reference proteome</keyword>
<evidence type="ECO:0000313" key="2">
    <source>
        <dbReference type="EMBL" id="CAG7815562.1"/>
    </source>
</evidence>
<feature type="region of interest" description="Disordered" evidence="1">
    <location>
        <begin position="61"/>
        <end position="90"/>
    </location>
</feature>
<name>A0A8J2PAP5_9HEXA</name>
<feature type="non-terminal residue" evidence="2">
    <location>
        <position position="1"/>
    </location>
</feature>
<reference evidence="2" key="1">
    <citation type="submission" date="2021-06" db="EMBL/GenBank/DDBJ databases">
        <authorList>
            <person name="Hodson N. C."/>
            <person name="Mongue J. A."/>
            <person name="Jaron S. K."/>
        </authorList>
    </citation>
    <scope>NUCLEOTIDE SEQUENCE</scope>
</reference>
<dbReference type="AlphaFoldDB" id="A0A8J2PAP5"/>
<evidence type="ECO:0000256" key="1">
    <source>
        <dbReference type="SAM" id="MobiDB-lite"/>
    </source>
</evidence>
<comment type="caution">
    <text evidence="2">The sequence shown here is derived from an EMBL/GenBank/DDBJ whole genome shotgun (WGS) entry which is preliminary data.</text>
</comment>
<accession>A0A8J2PAP5</accession>